<feature type="region of interest" description="Disordered" evidence="1">
    <location>
        <begin position="440"/>
        <end position="463"/>
    </location>
</feature>
<evidence type="ECO:0000313" key="2">
    <source>
        <dbReference type="EMBL" id="CAB3983225.1"/>
    </source>
</evidence>
<feature type="region of interest" description="Disordered" evidence="1">
    <location>
        <begin position="398"/>
        <end position="428"/>
    </location>
</feature>
<organism evidence="2 3">
    <name type="scientific">Paramuricea clavata</name>
    <name type="common">Red gorgonian</name>
    <name type="synonym">Violescent sea-whip</name>
    <dbReference type="NCBI Taxonomy" id="317549"/>
    <lineage>
        <taxon>Eukaryota</taxon>
        <taxon>Metazoa</taxon>
        <taxon>Cnidaria</taxon>
        <taxon>Anthozoa</taxon>
        <taxon>Octocorallia</taxon>
        <taxon>Malacalcyonacea</taxon>
        <taxon>Plexauridae</taxon>
        <taxon>Paramuricea</taxon>
    </lineage>
</organism>
<evidence type="ECO:0000256" key="1">
    <source>
        <dbReference type="SAM" id="MobiDB-lite"/>
    </source>
</evidence>
<feature type="region of interest" description="Disordered" evidence="1">
    <location>
        <begin position="244"/>
        <end position="312"/>
    </location>
</feature>
<accession>A0A7D9DDR0</accession>
<dbReference type="EMBL" id="CACRXK020000590">
    <property type="protein sequence ID" value="CAB3983225.1"/>
    <property type="molecule type" value="Genomic_DNA"/>
</dbReference>
<evidence type="ECO:0000313" key="3">
    <source>
        <dbReference type="Proteomes" id="UP001152795"/>
    </source>
</evidence>
<sequence>MSQLPLLPKLLHKVQILTRAKPEFAEFRLRKAEREASRNEVKLCLMAAGSFVVVRRTISQTIVPYKDVEERLLLKRSKSKSTSLGFSSTNNVARCGVANTPDAKRTQKGLSLERSRSEVCLRRRSTYVRDTSLDVFEERREGGLVKPVVRRREIKRVNTARPQSDFFPEFSIEKKKTIKVAGKDKATDVQDAGKRLGRCIATLRREMMSLRKQDQALLIQLTSLNEHIQDLKEIARVQGGIYGSLEDQDDSKQPLPSTTPTSPSGPTIDPSSTKGKNSARKEREKNVETTKKERVQKIAKTEPSTTGKRINNGIQGLQETSFEYIEVPCDPSTPKATLPKATAKRSQSTTIADVSRKKISSLRLERKSLSCQFLDSARRDEYTTKGKKSLFAESHETLASTGARKARPLSQIDAEKSNVNNTDTKQKSLSLSQLRPVTKNIEGSTSDSECSTSGCYGGSSTGSDVELERSYFTTRAGTSESNEKLDKLFELNSLNLKPVGRRHLAISAQGQFRKKIVSV</sequence>
<gene>
    <name evidence="2" type="ORF">PACLA_8A009051</name>
</gene>
<comment type="caution">
    <text evidence="2">The sequence shown here is derived from an EMBL/GenBank/DDBJ whole genome shotgun (WGS) entry which is preliminary data.</text>
</comment>
<feature type="compositionally biased region" description="Low complexity" evidence="1">
    <location>
        <begin position="256"/>
        <end position="273"/>
    </location>
</feature>
<dbReference type="OrthoDB" id="9948935at2759"/>
<feature type="compositionally biased region" description="Basic and acidic residues" evidence="1">
    <location>
        <begin position="279"/>
        <end position="300"/>
    </location>
</feature>
<feature type="compositionally biased region" description="Polar residues" evidence="1">
    <location>
        <begin position="302"/>
        <end position="312"/>
    </location>
</feature>
<keyword evidence="3" id="KW-1185">Reference proteome</keyword>
<dbReference type="AlphaFoldDB" id="A0A7D9DDR0"/>
<dbReference type="Proteomes" id="UP001152795">
    <property type="component" value="Unassembled WGS sequence"/>
</dbReference>
<reference evidence="2" key="1">
    <citation type="submission" date="2020-04" db="EMBL/GenBank/DDBJ databases">
        <authorList>
            <person name="Alioto T."/>
            <person name="Alioto T."/>
            <person name="Gomez Garrido J."/>
        </authorList>
    </citation>
    <scope>NUCLEOTIDE SEQUENCE</scope>
    <source>
        <strain evidence="2">A484AB</strain>
    </source>
</reference>
<proteinExistence type="predicted"/>
<protein>
    <submittedName>
        <fullName evidence="2">Uncharacterized protein</fullName>
    </submittedName>
</protein>
<feature type="compositionally biased region" description="Polar residues" evidence="1">
    <location>
        <begin position="417"/>
        <end position="428"/>
    </location>
</feature>
<name>A0A7D9DDR0_PARCT</name>